<evidence type="ECO:0000256" key="6">
    <source>
        <dbReference type="ARBA" id="ARBA00023136"/>
    </source>
</evidence>
<dbReference type="PANTHER" id="PTHR46204">
    <property type="entry name" value="CHITIN ELICITOR RECEPTOR KINASE 1-RELATED"/>
    <property type="match status" value="1"/>
</dbReference>
<evidence type="ECO:0000256" key="2">
    <source>
        <dbReference type="ARBA" id="ARBA00022475"/>
    </source>
</evidence>
<dbReference type="STRING" id="542762.A0A4S4EKI0"/>
<dbReference type="InterPro" id="IPR000719">
    <property type="entry name" value="Prot_kinase_dom"/>
</dbReference>
<keyword evidence="2" id="KW-1003">Cell membrane</keyword>
<proteinExistence type="predicted"/>
<keyword evidence="14" id="KW-1185">Reference proteome</keyword>
<dbReference type="SUPFAM" id="SSF56112">
    <property type="entry name" value="Protein kinase-like (PK-like)"/>
    <property type="match status" value="1"/>
</dbReference>
<reference evidence="13 14" key="1">
    <citation type="journal article" date="2018" name="Proc. Natl. Acad. Sci. U.S.A.">
        <title>Draft genome sequence of Camellia sinensis var. sinensis provides insights into the evolution of the tea genome and tea quality.</title>
        <authorList>
            <person name="Wei C."/>
            <person name="Yang H."/>
            <person name="Wang S."/>
            <person name="Zhao J."/>
            <person name="Liu C."/>
            <person name="Gao L."/>
            <person name="Xia E."/>
            <person name="Lu Y."/>
            <person name="Tai Y."/>
            <person name="She G."/>
            <person name="Sun J."/>
            <person name="Cao H."/>
            <person name="Tong W."/>
            <person name="Gao Q."/>
            <person name="Li Y."/>
            <person name="Deng W."/>
            <person name="Jiang X."/>
            <person name="Wang W."/>
            <person name="Chen Q."/>
            <person name="Zhang S."/>
            <person name="Li H."/>
            <person name="Wu J."/>
            <person name="Wang P."/>
            <person name="Li P."/>
            <person name="Shi C."/>
            <person name="Zheng F."/>
            <person name="Jian J."/>
            <person name="Huang B."/>
            <person name="Shan D."/>
            <person name="Shi M."/>
            <person name="Fang C."/>
            <person name="Yue Y."/>
            <person name="Li F."/>
            <person name="Li D."/>
            <person name="Wei S."/>
            <person name="Han B."/>
            <person name="Jiang C."/>
            <person name="Yin Y."/>
            <person name="Xia T."/>
            <person name="Zhang Z."/>
            <person name="Bennetzen J.L."/>
            <person name="Zhao S."/>
            <person name="Wan X."/>
        </authorList>
    </citation>
    <scope>NUCLEOTIDE SEQUENCE [LARGE SCALE GENOMIC DNA]</scope>
    <source>
        <strain evidence="14">cv. Shuchazao</strain>
        <tissue evidence="13">Leaf</tissue>
    </source>
</reference>
<gene>
    <name evidence="13" type="ORF">TEA_008167</name>
</gene>
<name>A0A4S4EKI0_CAMSN</name>
<feature type="chain" id="PRO_5020612806" description="Protein kinase domain-containing protein" evidence="10">
    <location>
        <begin position="29"/>
        <end position="663"/>
    </location>
</feature>
<comment type="subcellular location">
    <subcellularLocation>
        <location evidence="1">Cell membrane</location>
        <topology evidence="1">Single-pass membrane protein</topology>
    </subcellularLocation>
</comment>
<dbReference type="AlphaFoldDB" id="A0A4S4EKI0"/>
<dbReference type="GO" id="GO:0019199">
    <property type="term" value="F:transmembrane receptor protein kinase activity"/>
    <property type="evidence" value="ECO:0007669"/>
    <property type="project" value="InterPro"/>
</dbReference>
<dbReference type="Pfam" id="PF23577">
    <property type="entry name" value="LysM_RLK"/>
    <property type="match status" value="1"/>
</dbReference>
<comment type="caution">
    <text evidence="13">The sequence shown here is derived from an EMBL/GenBank/DDBJ whole genome shotgun (WGS) entry which is preliminary data.</text>
</comment>
<evidence type="ECO:0000313" key="14">
    <source>
        <dbReference type="Proteomes" id="UP000306102"/>
    </source>
</evidence>
<keyword evidence="4 10" id="KW-0732">Signal</keyword>
<evidence type="ECO:0000259" key="11">
    <source>
        <dbReference type="PROSITE" id="PS50011"/>
    </source>
</evidence>
<dbReference type="PROSITE" id="PS51782">
    <property type="entry name" value="LYSM"/>
    <property type="match status" value="1"/>
</dbReference>
<organism evidence="13 14">
    <name type="scientific">Camellia sinensis var. sinensis</name>
    <name type="common">China tea</name>
    <dbReference type="NCBI Taxonomy" id="542762"/>
    <lineage>
        <taxon>Eukaryota</taxon>
        <taxon>Viridiplantae</taxon>
        <taxon>Streptophyta</taxon>
        <taxon>Embryophyta</taxon>
        <taxon>Tracheophyta</taxon>
        <taxon>Spermatophyta</taxon>
        <taxon>Magnoliopsida</taxon>
        <taxon>eudicotyledons</taxon>
        <taxon>Gunneridae</taxon>
        <taxon>Pentapetalae</taxon>
        <taxon>asterids</taxon>
        <taxon>Ericales</taxon>
        <taxon>Theaceae</taxon>
        <taxon>Camellia</taxon>
    </lineage>
</organism>
<evidence type="ECO:0000259" key="12">
    <source>
        <dbReference type="PROSITE" id="PS51782"/>
    </source>
</evidence>
<dbReference type="GO" id="GO:0005886">
    <property type="term" value="C:plasma membrane"/>
    <property type="evidence" value="ECO:0007669"/>
    <property type="project" value="UniProtKB-SubCell"/>
</dbReference>
<feature type="domain" description="Protein kinase" evidence="11">
    <location>
        <begin position="375"/>
        <end position="604"/>
    </location>
</feature>
<dbReference type="Gene3D" id="1.10.510.10">
    <property type="entry name" value="Transferase(Phosphotransferase) domain 1"/>
    <property type="match status" value="2"/>
</dbReference>
<evidence type="ECO:0000256" key="5">
    <source>
        <dbReference type="ARBA" id="ARBA00022989"/>
    </source>
</evidence>
<dbReference type="InterPro" id="IPR057097">
    <property type="entry name" value="LysM_RLK3/10"/>
</dbReference>
<dbReference type="InterPro" id="IPR044812">
    <property type="entry name" value="CERK1/LYK3-like"/>
</dbReference>
<protein>
    <recommendedName>
        <fullName evidence="15">Protein kinase domain-containing protein</fullName>
    </recommendedName>
</protein>
<dbReference type="InterPro" id="IPR001245">
    <property type="entry name" value="Ser-Thr/Tyr_kinase_cat_dom"/>
</dbReference>
<dbReference type="PANTHER" id="PTHR46204:SF2">
    <property type="entry name" value="CHITIN ELICITOR RECEPTOR KINASE 1"/>
    <property type="match status" value="1"/>
</dbReference>
<evidence type="ECO:0008006" key="15">
    <source>
        <dbReference type="Google" id="ProtNLM"/>
    </source>
</evidence>
<dbReference type="Proteomes" id="UP000306102">
    <property type="component" value="Unassembled WGS sequence"/>
</dbReference>
<dbReference type="GO" id="GO:0005524">
    <property type="term" value="F:ATP binding"/>
    <property type="evidence" value="ECO:0007669"/>
    <property type="project" value="UniProtKB-UniRule"/>
</dbReference>
<evidence type="ECO:0000256" key="7">
    <source>
        <dbReference type="ARBA" id="ARBA00023157"/>
    </source>
</evidence>
<dbReference type="EMBL" id="SDRB02003692">
    <property type="protein sequence ID" value="THG17089.1"/>
    <property type="molecule type" value="Genomic_DNA"/>
</dbReference>
<evidence type="ECO:0000256" key="10">
    <source>
        <dbReference type="SAM" id="SignalP"/>
    </source>
</evidence>
<dbReference type="PROSITE" id="PS50011">
    <property type="entry name" value="PROTEIN_KINASE_DOM"/>
    <property type="match status" value="1"/>
</dbReference>
<evidence type="ECO:0000256" key="4">
    <source>
        <dbReference type="ARBA" id="ARBA00022729"/>
    </source>
</evidence>
<feature type="domain" description="LysM" evidence="12">
    <location>
        <begin position="39"/>
        <end position="84"/>
    </location>
</feature>
<dbReference type="Gene3D" id="3.30.200.20">
    <property type="entry name" value="Phosphorylase Kinase, domain 1"/>
    <property type="match status" value="1"/>
</dbReference>
<keyword evidence="6 9" id="KW-0472">Membrane</keyword>
<accession>A0A4S4EKI0</accession>
<feature type="transmembrane region" description="Helical" evidence="9">
    <location>
        <begin position="220"/>
        <end position="243"/>
    </location>
</feature>
<feature type="signal peptide" evidence="10">
    <location>
        <begin position="1"/>
        <end position="28"/>
    </location>
</feature>
<dbReference type="FunFam" id="3.30.200.20:FF:000468">
    <property type="entry name" value="LysM receptor kinase 2"/>
    <property type="match status" value="1"/>
</dbReference>
<dbReference type="Pfam" id="PF01476">
    <property type="entry name" value="LysM"/>
    <property type="match status" value="1"/>
</dbReference>
<feature type="binding site" evidence="8">
    <location>
        <position position="403"/>
    </location>
    <ligand>
        <name>ATP</name>
        <dbReference type="ChEBI" id="CHEBI:30616"/>
    </ligand>
</feature>
<dbReference type="Pfam" id="PF07714">
    <property type="entry name" value="PK_Tyr_Ser-Thr"/>
    <property type="match status" value="1"/>
</dbReference>
<evidence type="ECO:0000256" key="8">
    <source>
        <dbReference type="PROSITE-ProRule" id="PRU10141"/>
    </source>
</evidence>
<keyword evidence="7" id="KW-1015">Disulfide bond</keyword>
<dbReference type="GO" id="GO:0045087">
    <property type="term" value="P:innate immune response"/>
    <property type="evidence" value="ECO:0007669"/>
    <property type="project" value="InterPro"/>
</dbReference>
<keyword evidence="5 9" id="KW-1133">Transmembrane helix</keyword>
<keyword evidence="8" id="KW-0067">ATP-binding</keyword>
<keyword evidence="3 9" id="KW-0812">Transmembrane</keyword>
<feature type="transmembrane region" description="Helical" evidence="9">
    <location>
        <begin position="635"/>
        <end position="658"/>
    </location>
</feature>
<evidence type="ECO:0000256" key="3">
    <source>
        <dbReference type="ARBA" id="ARBA00022692"/>
    </source>
</evidence>
<evidence type="ECO:0000256" key="1">
    <source>
        <dbReference type="ARBA" id="ARBA00004162"/>
    </source>
</evidence>
<keyword evidence="8" id="KW-0547">Nucleotide-binding</keyword>
<evidence type="ECO:0000256" key="9">
    <source>
        <dbReference type="SAM" id="Phobius"/>
    </source>
</evidence>
<sequence length="663" mass="73223">MIIPSSNTMRLVLILFYLLLFFSFKVDAKCRSGCNLAIASYNIWEGTNLTYISHIFGKKISEILSFNPNIQNPNMIWVNTRVNIPFPCECLNGDFLGHTFTYKTQPSDTYAKIAEVVFANLTTIEWIQTMNVYDPTQIPEYVPVNVTVNCSCGDGQVSMDYGLFATYPLQPGEDLWSVAAESGVEAQLLRRYNMGSDYGNGSGILFVPAKVEARGITGGVIAGISVAGVAGALMFAVCFYVGFCRRNKKNVVVEGSFLRNAFDDHHHALDQELDSKEMKEEKGREPGHCWLRSSITIRALTIDHDRLRLGLRSSSSRALITVDLDLELDRPVISLEETSEEGPLVGSGASQGIKGITDKSVEFSYEELSKVTNDFSIANKIGQGGFGSVYYGKLRGQKVAIKKMDMQASKEFLAELKVLTRVHHLNLVHLIGYCVEGSLCLVYEYIENGNLSQHLRGVGKDPLSWSTRVQIALDSARGLEYIHEHIVPAYIHRDIKYAQYGEVSPKTDVYAFGVVLYELISAKEAITKTTDVVSESIGLVALFDDIPNQSDPKEYLCKLVDPKLGDDYILDSVRKMAQLARACTQENPLLRPSMRSIVVALMTLSSSTEDWDVGSFHENHGPINLMSGSLVCSSVVLLCAACSTLVSIILLACSTLFYSSVVL</sequence>
<dbReference type="InterPro" id="IPR018392">
    <property type="entry name" value="LysM"/>
</dbReference>
<dbReference type="PROSITE" id="PS00107">
    <property type="entry name" value="PROTEIN_KINASE_ATP"/>
    <property type="match status" value="1"/>
</dbReference>
<evidence type="ECO:0000313" key="13">
    <source>
        <dbReference type="EMBL" id="THG17089.1"/>
    </source>
</evidence>
<dbReference type="InterPro" id="IPR017441">
    <property type="entry name" value="Protein_kinase_ATP_BS"/>
</dbReference>
<dbReference type="InterPro" id="IPR011009">
    <property type="entry name" value="Kinase-like_dom_sf"/>
</dbReference>